<dbReference type="InterPro" id="IPR052022">
    <property type="entry name" value="26kDa_periplasmic_antigen"/>
</dbReference>
<dbReference type="PANTHER" id="PTHR34387">
    <property type="entry name" value="SLR1258 PROTEIN"/>
    <property type="match status" value="1"/>
</dbReference>
<accession>A0A841BKC3</accession>
<proteinExistence type="predicted"/>
<dbReference type="Gene3D" id="3.30.70.2970">
    <property type="entry name" value="Protein of unknown function (DUF541), domain 2"/>
    <property type="match status" value="1"/>
</dbReference>
<organism evidence="1 2">
    <name type="scientific">Allocatelliglobosispora scoriae</name>
    <dbReference type="NCBI Taxonomy" id="643052"/>
    <lineage>
        <taxon>Bacteria</taxon>
        <taxon>Bacillati</taxon>
        <taxon>Actinomycetota</taxon>
        <taxon>Actinomycetes</taxon>
        <taxon>Micromonosporales</taxon>
        <taxon>Micromonosporaceae</taxon>
        <taxon>Allocatelliglobosispora</taxon>
    </lineage>
</organism>
<name>A0A841BKC3_9ACTN</name>
<dbReference type="GO" id="GO:0006974">
    <property type="term" value="P:DNA damage response"/>
    <property type="evidence" value="ECO:0007669"/>
    <property type="project" value="TreeGrafter"/>
</dbReference>
<protein>
    <submittedName>
        <fullName evidence="1">Uncharacterized protein YggE</fullName>
    </submittedName>
</protein>
<dbReference type="PANTHER" id="PTHR34387:SF1">
    <property type="entry name" value="PERIPLASMIC IMMUNOGENIC PROTEIN"/>
    <property type="match status" value="1"/>
</dbReference>
<gene>
    <name evidence="1" type="ORF">F4553_000832</name>
</gene>
<dbReference type="RefSeq" id="WP_221469686.1">
    <property type="nucleotide sequence ID" value="NZ_JACHMN010000001.1"/>
</dbReference>
<evidence type="ECO:0000313" key="2">
    <source>
        <dbReference type="Proteomes" id="UP000587527"/>
    </source>
</evidence>
<dbReference type="AlphaFoldDB" id="A0A841BKC3"/>
<comment type="caution">
    <text evidence="1">The sequence shown here is derived from an EMBL/GenBank/DDBJ whole genome shotgun (WGS) entry which is preliminary data.</text>
</comment>
<keyword evidence="2" id="KW-1185">Reference proteome</keyword>
<dbReference type="Pfam" id="PF04402">
    <property type="entry name" value="SIMPL"/>
    <property type="match status" value="1"/>
</dbReference>
<dbReference type="EMBL" id="JACHMN010000001">
    <property type="protein sequence ID" value="MBB5867453.1"/>
    <property type="molecule type" value="Genomic_DNA"/>
</dbReference>
<reference evidence="1 2" key="1">
    <citation type="submission" date="2020-08" db="EMBL/GenBank/DDBJ databases">
        <title>Sequencing the genomes of 1000 actinobacteria strains.</title>
        <authorList>
            <person name="Klenk H.-P."/>
        </authorList>
    </citation>
    <scope>NUCLEOTIDE SEQUENCE [LARGE SCALE GENOMIC DNA]</scope>
    <source>
        <strain evidence="1 2">DSM 45362</strain>
    </source>
</reference>
<evidence type="ECO:0000313" key="1">
    <source>
        <dbReference type="EMBL" id="MBB5867453.1"/>
    </source>
</evidence>
<dbReference type="Proteomes" id="UP000587527">
    <property type="component" value="Unassembled WGS sequence"/>
</dbReference>
<dbReference type="InterPro" id="IPR007497">
    <property type="entry name" value="SIMPL/DUF541"/>
</dbReference>
<sequence length="147" mass="15879">MQMIERPWGVSAYGAASVKALPDLVRVRFQIVRTEQTPSAAFEAASAAIRSVRGVLRDKGVPDAAVDGSRLDLTTAWTHRDGVRVFLGYRCQAGFAAESSHLDDVESLLIDLVAVGARDIEGVDFDVAAKRDLRADARRKAVAAARQ</sequence>